<reference evidence="1" key="1">
    <citation type="submission" date="2016-07" db="EMBL/GenBank/DDBJ databases">
        <title>Microvirga ossetica sp. nov. a new species of rhizobia isolated from root nodules of the legume species Vicia alpestris Steven originated from North Ossetia region in the Caucasus.</title>
        <authorList>
            <person name="Safronova V.I."/>
            <person name="Kuznetsova I.G."/>
            <person name="Sazanova A.L."/>
            <person name="Belimov A."/>
            <person name="Andronov E."/>
            <person name="Osledkin Y.S."/>
            <person name="Onishchuk O.P."/>
            <person name="Kurchak O.N."/>
            <person name="Shaposhnikov A.I."/>
            <person name="Willems A."/>
            <person name="Tikhonovich I.A."/>
        </authorList>
    </citation>
    <scope>NUCLEOTIDE SEQUENCE [LARGE SCALE GENOMIC DNA]</scope>
    <source>
        <strain evidence="1">V5/3M</strain>
        <plasmid evidence="1">unnamed4</plasmid>
    </source>
</reference>
<organism evidence="1">
    <name type="scientific">Microvirga ossetica</name>
    <dbReference type="NCBI Taxonomy" id="1882682"/>
    <lineage>
        <taxon>Bacteria</taxon>
        <taxon>Pseudomonadati</taxon>
        <taxon>Pseudomonadota</taxon>
        <taxon>Alphaproteobacteria</taxon>
        <taxon>Hyphomicrobiales</taxon>
        <taxon>Methylobacteriaceae</taxon>
        <taxon>Microvirga</taxon>
    </lineage>
</organism>
<sequence length="207" mass="23394">MARCGGGRPTVENSITLDVRHLPRAGLVLGRTQSGTLQWMWSNNRPSCQAAYQAHLGEDTGLLHLMNITCFDPYGRFGHLPSQSIRLVATTPPYGGRRWWFVCPQTGQRVMKLHLPPDARVFASRQAYGLGYAIQREGAGEQARRRARRARARIGGSSNLLEKLPTKPKWMRWATYWRYVEACHQADRQTLAFLISSTEKMLGRSIA</sequence>
<geneLocation type="plasmid" evidence="1">
    <name>unnamed4</name>
</geneLocation>
<dbReference type="KEGG" id="moc:BB934_43915"/>
<accession>A0A1B2EYZ3</accession>
<dbReference type="EMBL" id="CP016620">
    <property type="protein sequence ID" value="ANY85147.1"/>
    <property type="molecule type" value="Genomic_DNA"/>
</dbReference>
<name>A0A1B2EYZ3_9HYPH</name>
<gene>
    <name evidence="1" type="ORF">BB934_43915</name>
</gene>
<evidence type="ECO:0000313" key="1">
    <source>
        <dbReference type="EMBL" id="ANY85147.1"/>
    </source>
</evidence>
<dbReference type="RefSeq" id="WP_099515941.1">
    <property type="nucleotide sequence ID" value="NZ_CP016620.1"/>
</dbReference>
<keyword evidence="1" id="KW-0614">Plasmid</keyword>
<dbReference type="AlphaFoldDB" id="A0A1B2EYZ3"/>
<proteinExistence type="predicted"/>
<protein>
    <submittedName>
        <fullName evidence="1">Uncharacterized protein</fullName>
    </submittedName>
</protein>
<dbReference type="OrthoDB" id="5951715at2"/>